<dbReference type="Gene3D" id="1.10.20.10">
    <property type="entry name" value="Histone, subunit A"/>
    <property type="match status" value="1"/>
</dbReference>
<dbReference type="SUPFAM" id="SSF57903">
    <property type="entry name" value="FYVE/PHD zinc finger"/>
    <property type="match status" value="1"/>
</dbReference>
<evidence type="ECO:0000313" key="12">
    <source>
        <dbReference type="Proteomes" id="UP000022910"/>
    </source>
</evidence>
<feature type="region of interest" description="Disordered" evidence="9">
    <location>
        <begin position="470"/>
        <end position="539"/>
    </location>
</feature>
<evidence type="ECO:0000256" key="3">
    <source>
        <dbReference type="ARBA" id="ARBA00022771"/>
    </source>
</evidence>
<keyword evidence="6" id="KW-0804">Transcription</keyword>
<keyword evidence="3 8" id="KW-0863">Zinc-finger</keyword>
<dbReference type="InterPro" id="IPR013083">
    <property type="entry name" value="Znf_RING/FYVE/PHD"/>
</dbReference>
<sequence>MEKFCAEIIRRATHQTLAAAGFEKSSRISGDVLADVFKEYLMFLGKSVQEAATNAGRTKVNTADVLIAFEDLGINLEELKEWTKTEGRVLGGYAGRKPTVLKELLRSGLPNEMDDIDLPIVETKEIDKIKQNGQNSKKDDIVQEIYIKEQSLKKLVSNKIENNIKEAEDNMSIDIERTLSQNNSENNNDNENVSLSTAEDKSSYSLSGQTTPKDDGKIINTNGEITNEHMESSSSMQIDSIEECSKQTTDYHSRLLSLSKKRPSYIPEWLPPLPEVKSREENEPMIEVKKVGAEEKTKELSGLTESTITENEKPFDNMITSQESIPEIQESNNVTSDSNVQVKPSKQKLKRPLAYTMLDESFEKAFISESVLGESTSDTPRKKRKIVEFDNLLSFEDPLFSEPEIPIMDDKNTRDLVESYGYPLRLNEMPIQKHRSVELASKINADVNLKMPVQIIDTILPEVKPSKPLQIKSPVSHKGKEKMIPEIIDFQEPEPSTESPKAPKKKEPKNIKAKKSTYKGTTTKSSVPEKTSESNRPKLTLRIKSATTPSDPEPSEVINCICEPPNNTLDDGKFMVSCDNCQEWFHGVCTGFGPHRVEVGTWFCPRCRDRGIS</sequence>
<organism evidence="11 12">
    <name type="scientific">Rhizophagus irregularis (strain DAOM 197198w)</name>
    <name type="common">Glomus intraradices</name>
    <dbReference type="NCBI Taxonomy" id="1432141"/>
    <lineage>
        <taxon>Eukaryota</taxon>
        <taxon>Fungi</taxon>
        <taxon>Fungi incertae sedis</taxon>
        <taxon>Mucoromycota</taxon>
        <taxon>Glomeromycotina</taxon>
        <taxon>Glomeromycetes</taxon>
        <taxon>Glomerales</taxon>
        <taxon>Glomeraceae</taxon>
        <taxon>Rhizophagus</taxon>
    </lineage>
</organism>
<dbReference type="PROSITE" id="PS50016">
    <property type="entry name" value="ZF_PHD_2"/>
    <property type="match status" value="1"/>
</dbReference>
<dbReference type="InterPro" id="IPR019787">
    <property type="entry name" value="Znf_PHD-finger"/>
</dbReference>
<protein>
    <submittedName>
        <fullName evidence="11">Spp1p</fullName>
    </submittedName>
</protein>
<keyword evidence="4" id="KW-0862">Zinc</keyword>
<gene>
    <name evidence="11" type="ORF">RirG_126980</name>
</gene>
<evidence type="ECO:0000313" key="11">
    <source>
        <dbReference type="EMBL" id="EXX66112.1"/>
    </source>
</evidence>
<keyword evidence="7" id="KW-0539">Nucleus</keyword>
<dbReference type="Pfam" id="PF00628">
    <property type="entry name" value="PHD"/>
    <property type="match status" value="1"/>
</dbReference>
<evidence type="ECO:0000256" key="8">
    <source>
        <dbReference type="PROSITE-ProRule" id="PRU00146"/>
    </source>
</evidence>
<dbReference type="EMBL" id="JEMT01019539">
    <property type="protein sequence ID" value="EXX66112.1"/>
    <property type="molecule type" value="Genomic_DNA"/>
</dbReference>
<dbReference type="GO" id="GO:0048188">
    <property type="term" value="C:Set1C/COMPASS complex"/>
    <property type="evidence" value="ECO:0007669"/>
    <property type="project" value="InterPro"/>
</dbReference>
<evidence type="ECO:0000256" key="9">
    <source>
        <dbReference type="SAM" id="MobiDB-lite"/>
    </source>
</evidence>
<feature type="compositionally biased region" description="Polar residues" evidence="9">
    <location>
        <begin position="193"/>
        <end position="211"/>
    </location>
</feature>
<dbReference type="GO" id="GO:0045893">
    <property type="term" value="P:positive regulation of DNA-templated transcription"/>
    <property type="evidence" value="ECO:0007669"/>
    <property type="project" value="TreeGrafter"/>
</dbReference>
<feature type="region of interest" description="Disordered" evidence="9">
    <location>
        <begin position="180"/>
        <end position="219"/>
    </location>
</feature>
<keyword evidence="2" id="KW-0479">Metal-binding</keyword>
<feature type="compositionally biased region" description="Basic residues" evidence="9">
    <location>
        <begin position="502"/>
        <end position="517"/>
    </location>
</feature>
<evidence type="ECO:0000256" key="1">
    <source>
        <dbReference type="ARBA" id="ARBA00004123"/>
    </source>
</evidence>
<dbReference type="PROSITE" id="PS01359">
    <property type="entry name" value="ZF_PHD_1"/>
    <property type="match status" value="1"/>
</dbReference>
<dbReference type="Gene3D" id="3.30.40.10">
    <property type="entry name" value="Zinc/RING finger domain, C3HC4 (zinc finger)"/>
    <property type="match status" value="1"/>
</dbReference>
<evidence type="ECO:0000256" key="5">
    <source>
        <dbReference type="ARBA" id="ARBA00023015"/>
    </source>
</evidence>
<proteinExistence type="predicted"/>
<dbReference type="PANTHER" id="PTHR46174">
    <property type="entry name" value="CXXC-TYPE ZINC FINGER PROTEIN 1"/>
    <property type="match status" value="1"/>
</dbReference>
<dbReference type="InterPro" id="IPR019786">
    <property type="entry name" value="Zinc_finger_PHD-type_CS"/>
</dbReference>
<keyword evidence="12" id="KW-1185">Reference proteome</keyword>
<dbReference type="GO" id="GO:0046982">
    <property type="term" value="F:protein heterodimerization activity"/>
    <property type="evidence" value="ECO:0007669"/>
    <property type="project" value="InterPro"/>
</dbReference>
<feature type="compositionally biased region" description="Low complexity" evidence="9">
    <location>
        <begin position="182"/>
        <end position="192"/>
    </location>
</feature>
<dbReference type="InterPro" id="IPR009072">
    <property type="entry name" value="Histone-fold"/>
</dbReference>
<dbReference type="Pfam" id="PF07524">
    <property type="entry name" value="Bromo_TP"/>
    <property type="match status" value="1"/>
</dbReference>
<keyword evidence="5" id="KW-0805">Transcription regulation</keyword>
<dbReference type="InterPro" id="IPR006565">
    <property type="entry name" value="BTP"/>
</dbReference>
<dbReference type="OrthoDB" id="436852at2759"/>
<dbReference type="HOGENOM" id="CLU_445595_0_0_1"/>
<comment type="subcellular location">
    <subcellularLocation>
        <location evidence="1">Nucleus</location>
    </subcellularLocation>
</comment>
<evidence type="ECO:0000256" key="6">
    <source>
        <dbReference type="ARBA" id="ARBA00023163"/>
    </source>
</evidence>
<evidence type="ECO:0000256" key="7">
    <source>
        <dbReference type="ARBA" id="ARBA00023242"/>
    </source>
</evidence>
<dbReference type="SMART" id="SM00576">
    <property type="entry name" value="BTP"/>
    <property type="match status" value="1"/>
</dbReference>
<dbReference type="GO" id="GO:0008270">
    <property type="term" value="F:zinc ion binding"/>
    <property type="evidence" value="ECO:0007669"/>
    <property type="project" value="UniProtKB-KW"/>
</dbReference>
<evidence type="ECO:0000256" key="4">
    <source>
        <dbReference type="ARBA" id="ARBA00022833"/>
    </source>
</evidence>
<dbReference type="InterPro" id="IPR001965">
    <property type="entry name" value="Znf_PHD"/>
</dbReference>
<dbReference type="AlphaFoldDB" id="A0A015J995"/>
<feature type="domain" description="PHD-type" evidence="10">
    <location>
        <begin position="557"/>
        <end position="610"/>
    </location>
</feature>
<dbReference type="InterPro" id="IPR011011">
    <property type="entry name" value="Znf_FYVE_PHD"/>
</dbReference>
<dbReference type="OMA" id="VINCICE"/>
<dbReference type="PANTHER" id="PTHR46174:SF1">
    <property type="entry name" value="CXXC-TYPE ZINC FINGER PROTEIN 1"/>
    <property type="match status" value="1"/>
</dbReference>
<accession>A0A015J995</accession>
<dbReference type="STRING" id="1432141.A0A015J995"/>
<dbReference type="Proteomes" id="UP000022910">
    <property type="component" value="Unassembled WGS sequence"/>
</dbReference>
<reference evidence="11 12" key="1">
    <citation type="submission" date="2014-02" db="EMBL/GenBank/DDBJ databases">
        <title>Single nucleus genome sequencing reveals high similarity among nuclei of an endomycorrhizal fungus.</title>
        <authorList>
            <person name="Lin K."/>
            <person name="Geurts R."/>
            <person name="Zhang Z."/>
            <person name="Limpens E."/>
            <person name="Saunders D.G."/>
            <person name="Mu D."/>
            <person name="Pang E."/>
            <person name="Cao H."/>
            <person name="Cha H."/>
            <person name="Lin T."/>
            <person name="Zhou Q."/>
            <person name="Shang Y."/>
            <person name="Li Y."/>
            <person name="Ivanov S."/>
            <person name="Sharma T."/>
            <person name="Velzen R.V."/>
            <person name="Ruijter N.D."/>
            <person name="Aanen D.K."/>
            <person name="Win J."/>
            <person name="Kamoun S."/>
            <person name="Bisseling T."/>
            <person name="Huang S."/>
        </authorList>
    </citation>
    <scope>NUCLEOTIDE SEQUENCE [LARGE SCALE GENOMIC DNA]</scope>
    <source>
        <strain evidence="12">DAOM197198w</strain>
    </source>
</reference>
<name>A0A015J995_RHIIW</name>
<dbReference type="SMART" id="SM00249">
    <property type="entry name" value="PHD"/>
    <property type="match status" value="1"/>
</dbReference>
<evidence type="ECO:0000256" key="2">
    <source>
        <dbReference type="ARBA" id="ARBA00022723"/>
    </source>
</evidence>
<evidence type="ECO:0000259" key="10">
    <source>
        <dbReference type="PROSITE" id="PS50016"/>
    </source>
</evidence>
<dbReference type="InterPro" id="IPR037869">
    <property type="entry name" value="Spp1/CFP1"/>
</dbReference>
<comment type="caution">
    <text evidence="11">The sequence shown here is derived from an EMBL/GenBank/DDBJ whole genome shotgun (WGS) entry which is preliminary data.</text>
</comment>